<proteinExistence type="predicted"/>
<dbReference type="AlphaFoldDB" id="A0A6P8B8V3"/>
<dbReference type="GeneID" id="41958215"/>
<dbReference type="RefSeq" id="XP_030983583.1">
    <property type="nucleotide sequence ID" value="XM_031123305.1"/>
</dbReference>
<name>A0A6P8B8V3_PYRGI</name>
<sequence length="95" mass="10895">QTVTAVKVEARQHGTINYTLRNPAWILSRPRYSLVNVNVKFSPGLNVRPLQRAASFYMFDILPPSKLPLSQILRDLFFSIFKASQRLGDPRQCYA</sequence>
<gene>
    <name evidence="2" type="ORF">PgNI_03250</name>
</gene>
<evidence type="ECO:0000313" key="2">
    <source>
        <dbReference type="RefSeq" id="XP_030983583.1"/>
    </source>
</evidence>
<keyword evidence="1" id="KW-1185">Reference proteome</keyword>
<organism evidence="1 2">
    <name type="scientific">Pyricularia grisea</name>
    <name type="common">Crabgrass-specific blast fungus</name>
    <name type="synonym">Magnaporthe grisea</name>
    <dbReference type="NCBI Taxonomy" id="148305"/>
    <lineage>
        <taxon>Eukaryota</taxon>
        <taxon>Fungi</taxon>
        <taxon>Dikarya</taxon>
        <taxon>Ascomycota</taxon>
        <taxon>Pezizomycotina</taxon>
        <taxon>Sordariomycetes</taxon>
        <taxon>Sordariomycetidae</taxon>
        <taxon>Magnaporthales</taxon>
        <taxon>Pyriculariaceae</taxon>
        <taxon>Pyricularia</taxon>
    </lineage>
</organism>
<accession>A0A6P8B8V3</accession>
<dbReference type="KEGG" id="pgri:PgNI_03250"/>
<evidence type="ECO:0000313" key="1">
    <source>
        <dbReference type="Proteomes" id="UP000515153"/>
    </source>
</evidence>
<protein>
    <submittedName>
        <fullName evidence="2">Uncharacterized protein</fullName>
    </submittedName>
</protein>
<reference evidence="2" key="1">
    <citation type="journal article" date="2019" name="Mol. Biol. Evol.">
        <title>Blast fungal genomes show frequent chromosomal changes, gene gains and losses, and effector gene turnover.</title>
        <authorList>
            <person name="Gomez Luciano L.B."/>
            <person name="Jason Tsai I."/>
            <person name="Chuma I."/>
            <person name="Tosa Y."/>
            <person name="Chen Y.H."/>
            <person name="Li J.Y."/>
            <person name="Li M.Y."/>
            <person name="Jade Lu M.Y."/>
            <person name="Nakayashiki H."/>
            <person name="Li W.H."/>
        </authorList>
    </citation>
    <scope>NUCLEOTIDE SEQUENCE</scope>
    <source>
        <strain evidence="2">NI907</strain>
    </source>
</reference>
<reference evidence="2" key="2">
    <citation type="submission" date="2019-10" db="EMBL/GenBank/DDBJ databases">
        <authorList>
            <consortium name="NCBI Genome Project"/>
        </authorList>
    </citation>
    <scope>NUCLEOTIDE SEQUENCE</scope>
    <source>
        <strain evidence="2">NI907</strain>
    </source>
</reference>
<dbReference type="Proteomes" id="UP000515153">
    <property type="component" value="Unplaced"/>
</dbReference>
<reference evidence="2" key="3">
    <citation type="submission" date="2025-08" db="UniProtKB">
        <authorList>
            <consortium name="RefSeq"/>
        </authorList>
    </citation>
    <scope>IDENTIFICATION</scope>
    <source>
        <strain evidence="2">NI907</strain>
    </source>
</reference>
<feature type="non-terminal residue" evidence="2">
    <location>
        <position position="1"/>
    </location>
</feature>